<feature type="compositionally biased region" description="Basic and acidic residues" evidence="1">
    <location>
        <begin position="44"/>
        <end position="61"/>
    </location>
</feature>
<name>A0A848L6H4_9BACT</name>
<evidence type="ECO:0000313" key="2">
    <source>
        <dbReference type="EMBL" id="NMO14254.1"/>
    </source>
</evidence>
<reference evidence="2 3" key="1">
    <citation type="submission" date="2020-04" db="EMBL/GenBank/DDBJ databases">
        <title>Draft genome of Pyxidicoccus fallax type strain.</title>
        <authorList>
            <person name="Whitworth D.E."/>
        </authorList>
    </citation>
    <scope>NUCLEOTIDE SEQUENCE [LARGE SCALE GENOMIC DNA]</scope>
    <source>
        <strain evidence="2 3">DSM 14698</strain>
    </source>
</reference>
<sequence length="61" mass="7059">MAVTDAQVRKLKEELTKHGNLGLAAAKAEMDRKTARKYRQKKRLPSELKLPRDWRGTRPSK</sequence>
<feature type="region of interest" description="Disordered" evidence="1">
    <location>
        <begin position="26"/>
        <end position="61"/>
    </location>
</feature>
<evidence type="ECO:0000256" key="1">
    <source>
        <dbReference type="SAM" id="MobiDB-lite"/>
    </source>
</evidence>
<feature type="compositionally biased region" description="Basic residues" evidence="1">
    <location>
        <begin position="34"/>
        <end position="43"/>
    </location>
</feature>
<comment type="caution">
    <text evidence="2">The sequence shown here is derived from an EMBL/GenBank/DDBJ whole genome shotgun (WGS) entry which is preliminary data.</text>
</comment>
<dbReference type="Proteomes" id="UP000518300">
    <property type="component" value="Unassembled WGS sequence"/>
</dbReference>
<gene>
    <name evidence="2" type="ORF">HG543_05200</name>
</gene>
<dbReference type="RefSeq" id="WP_169343533.1">
    <property type="nucleotide sequence ID" value="NZ_JABBJJ010000015.1"/>
</dbReference>
<protein>
    <submittedName>
        <fullName evidence="2">Uncharacterized protein</fullName>
    </submittedName>
</protein>
<organism evidence="2 3">
    <name type="scientific">Pyxidicoccus fallax</name>
    <dbReference type="NCBI Taxonomy" id="394095"/>
    <lineage>
        <taxon>Bacteria</taxon>
        <taxon>Pseudomonadati</taxon>
        <taxon>Myxococcota</taxon>
        <taxon>Myxococcia</taxon>
        <taxon>Myxococcales</taxon>
        <taxon>Cystobacterineae</taxon>
        <taxon>Myxococcaceae</taxon>
        <taxon>Pyxidicoccus</taxon>
    </lineage>
</organism>
<dbReference type="AlphaFoldDB" id="A0A848L6H4"/>
<proteinExistence type="predicted"/>
<dbReference type="EMBL" id="JABBJJ010000015">
    <property type="protein sequence ID" value="NMO14254.1"/>
    <property type="molecule type" value="Genomic_DNA"/>
</dbReference>
<keyword evidence="3" id="KW-1185">Reference proteome</keyword>
<evidence type="ECO:0000313" key="3">
    <source>
        <dbReference type="Proteomes" id="UP000518300"/>
    </source>
</evidence>
<accession>A0A848L6H4</accession>